<feature type="zinc finger region" description="dksA C4-type" evidence="1">
    <location>
        <begin position="95"/>
        <end position="119"/>
    </location>
</feature>
<feature type="region of interest" description="Disordered" evidence="2">
    <location>
        <begin position="40"/>
        <end position="73"/>
    </location>
</feature>
<sequence length="127" mass="14556">MSSEQHAGLSREFIERQRQRLLALRNQLLGGEEDDLARKRAFQLEHGDEAEEEEDDAQDLAQREVDQALHNADDHRVANIERALQKIAEGSYGLSDLSGEPIPRARLETMPEALLTVQEERDREARR</sequence>
<dbReference type="InterPro" id="IPR037187">
    <property type="entry name" value="DnaK_N"/>
</dbReference>
<dbReference type="PROSITE" id="PS51128">
    <property type="entry name" value="ZF_DKSA_2"/>
    <property type="match status" value="1"/>
</dbReference>
<name>A0ABV2PW85_9GAMM</name>
<dbReference type="PANTHER" id="PTHR33823">
    <property type="entry name" value="RNA POLYMERASE-BINDING TRANSCRIPTION FACTOR DKSA-RELATED"/>
    <property type="match status" value="1"/>
</dbReference>
<organism evidence="3 4">
    <name type="scientific">Rhodanobacter soli</name>
    <dbReference type="NCBI Taxonomy" id="590609"/>
    <lineage>
        <taxon>Bacteria</taxon>
        <taxon>Pseudomonadati</taxon>
        <taxon>Pseudomonadota</taxon>
        <taxon>Gammaproteobacteria</taxon>
        <taxon>Lysobacterales</taxon>
        <taxon>Rhodanobacteraceae</taxon>
        <taxon>Rhodanobacter</taxon>
    </lineage>
</organism>
<gene>
    <name evidence="3" type="ORF">ABIE04_001637</name>
</gene>
<evidence type="ECO:0000256" key="1">
    <source>
        <dbReference type="PROSITE-ProRule" id="PRU00510"/>
    </source>
</evidence>
<feature type="compositionally biased region" description="Acidic residues" evidence="2">
    <location>
        <begin position="48"/>
        <end position="58"/>
    </location>
</feature>
<evidence type="ECO:0000313" key="4">
    <source>
        <dbReference type="Proteomes" id="UP001549251"/>
    </source>
</evidence>
<protein>
    <submittedName>
        <fullName evidence="3">DnaK suppressor protein</fullName>
    </submittedName>
</protein>
<dbReference type="PANTHER" id="PTHR33823:SF4">
    <property type="entry name" value="GENERAL STRESS PROTEIN 16O"/>
    <property type="match status" value="1"/>
</dbReference>
<comment type="caution">
    <text evidence="3">The sequence shown here is derived from an EMBL/GenBank/DDBJ whole genome shotgun (WGS) entry which is preliminary data.</text>
</comment>
<dbReference type="Proteomes" id="UP001549251">
    <property type="component" value="Unassembled WGS sequence"/>
</dbReference>
<reference evidence="3 4" key="1">
    <citation type="submission" date="2024-06" db="EMBL/GenBank/DDBJ databases">
        <title>Sorghum-associated microbial communities from plants grown in Nebraska, USA.</title>
        <authorList>
            <person name="Schachtman D."/>
        </authorList>
    </citation>
    <scope>NUCLEOTIDE SEQUENCE [LARGE SCALE GENOMIC DNA]</scope>
    <source>
        <strain evidence="3 4">1757</strain>
    </source>
</reference>
<keyword evidence="4" id="KW-1185">Reference proteome</keyword>
<feature type="compositionally biased region" description="Basic and acidic residues" evidence="2">
    <location>
        <begin position="61"/>
        <end position="73"/>
    </location>
</feature>
<proteinExistence type="predicted"/>
<dbReference type="Gene3D" id="1.20.120.910">
    <property type="entry name" value="DksA, coiled-coil domain"/>
    <property type="match status" value="1"/>
</dbReference>
<evidence type="ECO:0000313" key="3">
    <source>
        <dbReference type="EMBL" id="MET4569310.1"/>
    </source>
</evidence>
<evidence type="ECO:0000256" key="2">
    <source>
        <dbReference type="SAM" id="MobiDB-lite"/>
    </source>
</evidence>
<dbReference type="EMBL" id="JBEPSD010000001">
    <property type="protein sequence ID" value="MET4569310.1"/>
    <property type="molecule type" value="Genomic_DNA"/>
</dbReference>
<accession>A0ABV2PW85</accession>
<dbReference type="RefSeq" id="WP_354548541.1">
    <property type="nucleotide sequence ID" value="NZ_JBEPSD010000001.1"/>
</dbReference>
<dbReference type="SUPFAM" id="SSF109635">
    <property type="entry name" value="DnaK suppressor protein DksA, alpha-hairpin domain"/>
    <property type="match status" value="1"/>
</dbReference>